<dbReference type="EMBL" id="BAAARA010000004">
    <property type="protein sequence ID" value="GAA2340617.1"/>
    <property type="molecule type" value="Genomic_DNA"/>
</dbReference>
<evidence type="ECO:0000259" key="1">
    <source>
        <dbReference type="PROSITE" id="PS51186"/>
    </source>
</evidence>
<comment type="caution">
    <text evidence="2">The sequence shown here is derived from an EMBL/GenBank/DDBJ whole genome shotgun (WGS) entry which is preliminary data.</text>
</comment>
<reference evidence="3" key="1">
    <citation type="journal article" date="2019" name="Int. J. Syst. Evol. Microbiol.">
        <title>The Global Catalogue of Microorganisms (GCM) 10K type strain sequencing project: providing services to taxonomists for standard genome sequencing and annotation.</title>
        <authorList>
            <consortium name="The Broad Institute Genomics Platform"/>
            <consortium name="The Broad Institute Genome Sequencing Center for Infectious Disease"/>
            <person name="Wu L."/>
            <person name="Ma J."/>
        </authorList>
    </citation>
    <scope>NUCLEOTIDE SEQUENCE [LARGE SCALE GENOMIC DNA]</scope>
    <source>
        <strain evidence="3">JCM 16221</strain>
    </source>
</reference>
<proteinExistence type="predicted"/>
<evidence type="ECO:0000313" key="2">
    <source>
        <dbReference type="EMBL" id="GAA2340617.1"/>
    </source>
</evidence>
<dbReference type="PANTHER" id="PTHR39173:SF1">
    <property type="entry name" value="ACETYLTRANSFERASE"/>
    <property type="match status" value="1"/>
</dbReference>
<dbReference type="Pfam" id="PF13302">
    <property type="entry name" value="Acetyltransf_3"/>
    <property type="match status" value="1"/>
</dbReference>
<dbReference type="PANTHER" id="PTHR39173">
    <property type="entry name" value="ACETYLTRANSFERASE"/>
    <property type="match status" value="1"/>
</dbReference>
<dbReference type="InterPro" id="IPR000182">
    <property type="entry name" value="GNAT_dom"/>
</dbReference>
<dbReference type="CDD" id="cd04301">
    <property type="entry name" value="NAT_SF"/>
    <property type="match status" value="1"/>
</dbReference>
<sequence>MGTLRLRPLRQDDEEAARAAHRAMRDEFSFLLGDDPALAFGAHLKMLEQQRKGEYLPPGIVPATFLVADVDGEIVGRSSIRHELDERLAKIGGHIGYAVLPEHRRKGYATEILRQSLIVASSLGVDRALVTCAADNIGSAKVIEACGGRYDSTVEFEEGPAEHRYWIEPGRVVGGTA</sequence>
<protein>
    <submittedName>
        <fullName evidence="2">GNAT family N-acetyltransferase</fullName>
    </submittedName>
</protein>
<accession>A0ABP5SWX6</accession>
<dbReference type="Proteomes" id="UP001501218">
    <property type="component" value="Unassembled WGS sequence"/>
</dbReference>
<dbReference type="RefSeq" id="WP_344128396.1">
    <property type="nucleotide sequence ID" value="NZ_BAAARA010000004.1"/>
</dbReference>
<dbReference type="InterPro" id="IPR016181">
    <property type="entry name" value="Acyl_CoA_acyltransferase"/>
</dbReference>
<keyword evidence="3" id="KW-1185">Reference proteome</keyword>
<dbReference type="SUPFAM" id="SSF55729">
    <property type="entry name" value="Acyl-CoA N-acyltransferases (Nat)"/>
    <property type="match status" value="1"/>
</dbReference>
<organism evidence="2 3">
    <name type="scientific">Saccharopolyspora halophila</name>
    <dbReference type="NCBI Taxonomy" id="405551"/>
    <lineage>
        <taxon>Bacteria</taxon>
        <taxon>Bacillati</taxon>
        <taxon>Actinomycetota</taxon>
        <taxon>Actinomycetes</taxon>
        <taxon>Pseudonocardiales</taxon>
        <taxon>Pseudonocardiaceae</taxon>
        <taxon>Saccharopolyspora</taxon>
    </lineage>
</organism>
<evidence type="ECO:0000313" key="3">
    <source>
        <dbReference type="Proteomes" id="UP001501218"/>
    </source>
</evidence>
<name>A0ABP5SWX6_9PSEU</name>
<dbReference type="Gene3D" id="3.40.630.30">
    <property type="match status" value="1"/>
</dbReference>
<feature type="domain" description="N-acetyltransferase" evidence="1">
    <location>
        <begin position="4"/>
        <end position="171"/>
    </location>
</feature>
<gene>
    <name evidence="2" type="ORF">GCM10009854_16320</name>
</gene>
<dbReference type="PROSITE" id="PS51186">
    <property type="entry name" value="GNAT"/>
    <property type="match status" value="1"/>
</dbReference>